<proteinExistence type="predicted"/>
<keyword evidence="3" id="KW-0732">Signal</keyword>
<evidence type="ECO:0000256" key="3">
    <source>
        <dbReference type="SAM" id="SignalP"/>
    </source>
</evidence>
<evidence type="ECO:0000313" key="5">
    <source>
        <dbReference type="Proteomes" id="UP001501265"/>
    </source>
</evidence>
<reference evidence="5" key="1">
    <citation type="journal article" date="2019" name="Int. J. Syst. Evol. Microbiol.">
        <title>The Global Catalogue of Microorganisms (GCM) 10K type strain sequencing project: providing services to taxonomists for standard genome sequencing and annotation.</title>
        <authorList>
            <consortium name="The Broad Institute Genomics Platform"/>
            <consortium name="The Broad Institute Genome Sequencing Center for Infectious Disease"/>
            <person name="Wu L."/>
            <person name="Ma J."/>
        </authorList>
    </citation>
    <scope>NUCLEOTIDE SEQUENCE [LARGE SCALE GENOMIC DNA]</scope>
    <source>
        <strain evidence="5">JCM 18081</strain>
    </source>
</reference>
<evidence type="ECO:0000256" key="2">
    <source>
        <dbReference type="SAM" id="Phobius"/>
    </source>
</evidence>
<evidence type="ECO:0000256" key="1">
    <source>
        <dbReference type="SAM" id="MobiDB-lite"/>
    </source>
</evidence>
<dbReference type="Proteomes" id="UP001501265">
    <property type="component" value="Unassembled WGS sequence"/>
</dbReference>
<evidence type="ECO:0000313" key="4">
    <source>
        <dbReference type="EMBL" id="GAA4807295.1"/>
    </source>
</evidence>
<keyword evidence="2" id="KW-0472">Membrane</keyword>
<dbReference type="EMBL" id="BAABIG010000041">
    <property type="protein sequence ID" value="GAA4807295.1"/>
    <property type="molecule type" value="Genomic_DNA"/>
</dbReference>
<accession>A0ABP9CD27</accession>
<keyword evidence="2" id="KW-1133">Transmembrane helix</keyword>
<gene>
    <name evidence="4" type="ORF">GCM10023220_41840</name>
</gene>
<keyword evidence="5" id="KW-1185">Reference proteome</keyword>
<feature type="transmembrane region" description="Helical" evidence="2">
    <location>
        <begin position="209"/>
        <end position="229"/>
    </location>
</feature>
<feature type="compositionally biased region" description="Low complexity" evidence="1">
    <location>
        <begin position="170"/>
        <end position="199"/>
    </location>
</feature>
<feature type="signal peptide" evidence="3">
    <location>
        <begin position="1"/>
        <end position="37"/>
    </location>
</feature>
<dbReference type="NCBIfam" id="TIGR01167">
    <property type="entry name" value="LPXTG_anchor"/>
    <property type="match status" value="1"/>
</dbReference>
<keyword evidence="2" id="KW-0812">Transmembrane</keyword>
<name>A0ABP9CD27_9ACTN</name>
<comment type="caution">
    <text evidence="4">The sequence shown here is derived from an EMBL/GenBank/DDBJ whole genome shotgun (WGS) entry which is preliminary data.</text>
</comment>
<dbReference type="NCBIfam" id="NF041528">
    <property type="entry name" value="strep_LAETG"/>
    <property type="match status" value="1"/>
</dbReference>
<protein>
    <submittedName>
        <fullName evidence="4">LAETG motif-containing sortase-dependent surface protein</fullName>
    </submittedName>
</protein>
<feature type="region of interest" description="Disordered" evidence="1">
    <location>
        <begin position="123"/>
        <end position="204"/>
    </location>
</feature>
<organism evidence="4 5">
    <name type="scientific">Streptomyces ziwulingensis</name>
    <dbReference type="NCBI Taxonomy" id="1045501"/>
    <lineage>
        <taxon>Bacteria</taxon>
        <taxon>Bacillati</taxon>
        <taxon>Actinomycetota</taxon>
        <taxon>Actinomycetes</taxon>
        <taxon>Kitasatosporales</taxon>
        <taxon>Streptomycetaceae</taxon>
        <taxon>Streptomyces</taxon>
    </lineage>
</organism>
<feature type="chain" id="PRO_5045516563" evidence="3">
    <location>
        <begin position="38"/>
        <end position="238"/>
    </location>
</feature>
<sequence length="238" mass="23858">MPLSILRRTASRRSVRALGVATATVALAVGAAGNAFACNIGEFSAAAICDGSKGVITVTDVDPSGVPATVTVYRQVDGAAEVNVGEQEVKGSREGVTITFADDWKPNTTYRIHVKAAQSVDEDIKPNLVTPGTACAGEETPPEEETPEPTTPTPTPTKPAEEPESPAPTTPASSESESTAPAGAADNAPSPAAADSNLAETGADSNTGMIAGVAAALVVVGGGAVFFGLRRRGANSAS</sequence>